<evidence type="ECO:0008006" key="3">
    <source>
        <dbReference type="Google" id="ProtNLM"/>
    </source>
</evidence>
<dbReference type="SUPFAM" id="SSF56784">
    <property type="entry name" value="HAD-like"/>
    <property type="match status" value="1"/>
</dbReference>
<evidence type="ECO:0000313" key="2">
    <source>
        <dbReference type="Proteomes" id="UP000177152"/>
    </source>
</evidence>
<organism evidence="1 2">
    <name type="scientific">Candidatus Sungbacteria bacterium RIFCSPHIGHO2_01_FULL_47_32</name>
    <dbReference type="NCBI Taxonomy" id="1802264"/>
    <lineage>
        <taxon>Bacteria</taxon>
        <taxon>Candidatus Sungiibacteriota</taxon>
    </lineage>
</organism>
<gene>
    <name evidence="1" type="ORF">A2633_05665</name>
</gene>
<dbReference type="InterPro" id="IPR023198">
    <property type="entry name" value="PGP-like_dom2"/>
</dbReference>
<dbReference type="InterPro" id="IPR036412">
    <property type="entry name" value="HAD-like_sf"/>
</dbReference>
<dbReference type="InterPro" id="IPR023214">
    <property type="entry name" value="HAD_sf"/>
</dbReference>
<dbReference type="Proteomes" id="UP000177152">
    <property type="component" value="Unassembled WGS sequence"/>
</dbReference>
<comment type="caution">
    <text evidence="1">The sequence shown here is derived from an EMBL/GenBank/DDBJ whole genome shotgun (WGS) entry which is preliminary data.</text>
</comment>
<dbReference type="Gene3D" id="1.10.150.240">
    <property type="entry name" value="Putative phosphatase, domain 2"/>
    <property type="match status" value="1"/>
</dbReference>
<accession>A0A1G2K4B1</accession>
<sequence>MSPKEKAGAKSNVFVFDGDDTLWMNEWQYSQAYSDFFSYLYKIFGNKTPNLHYLQERYFRTEGEMYKEWGIRRGRLAEAMIQTYRDICNWALWRFEADLWREEHEVYIRKIGDQPFDFGRLEWLSGAKSILSYLKRRGHMVCFLSSYDKKVFPQRAEFLGLYEFFSKENILLTEGKKTKDDFVMVSGWQKETDATRAWYAIGNGESDILPPLEISENWHGIYIPHGSTSRYLASEYFKEGGRALNFMPPPMENSRVQTIRSIGCLPTDVTGA</sequence>
<evidence type="ECO:0000313" key="1">
    <source>
        <dbReference type="EMBL" id="OGZ94269.1"/>
    </source>
</evidence>
<dbReference type="EMBL" id="MHQC01000039">
    <property type="protein sequence ID" value="OGZ94269.1"/>
    <property type="molecule type" value="Genomic_DNA"/>
</dbReference>
<protein>
    <recommendedName>
        <fullName evidence="3">Haloacid dehalogenase</fullName>
    </recommendedName>
</protein>
<proteinExistence type="predicted"/>
<name>A0A1G2K4B1_9BACT</name>
<dbReference type="Gene3D" id="3.40.50.1000">
    <property type="entry name" value="HAD superfamily/HAD-like"/>
    <property type="match status" value="1"/>
</dbReference>
<dbReference type="AlphaFoldDB" id="A0A1G2K4B1"/>
<reference evidence="1 2" key="1">
    <citation type="journal article" date="2016" name="Nat. Commun.">
        <title>Thousands of microbial genomes shed light on interconnected biogeochemical processes in an aquifer system.</title>
        <authorList>
            <person name="Anantharaman K."/>
            <person name="Brown C.T."/>
            <person name="Hug L.A."/>
            <person name="Sharon I."/>
            <person name="Castelle C.J."/>
            <person name="Probst A.J."/>
            <person name="Thomas B.C."/>
            <person name="Singh A."/>
            <person name="Wilkins M.J."/>
            <person name="Karaoz U."/>
            <person name="Brodie E.L."/>
            <person name="Williams K.H."/>
            <person name="Hubbard S.S."/>
            <person name="Banfield J.F."/>
        </authorList>
    </citation>
    <scope>NUCLEOTIDE SEQUENCE [LARGE SCALE GENOMIC DNA]</scope>
</reference>